<evidence type="ECO:0000313" key="2">
    <source>
        <dbReference type="Proteomes" id="UP000013307"/>
    </source>
</evidence>
<reference evidence="1 2" key="1">
    <citation type="journal article" date="2013" name="Genome Announc.">
        <title>Complete Genome Sequence of the Thermophilic and Facultatively Chemolithoautotrophic Sulfate Reducer Archaeoglobus sulfaticallidus Strain PM70-1T.</title>
        <authorList>
            <person name="Stokke R."/>
            <person name="Hocking W.P."/>
            <person name="Steinsbu B.O."/>
            <person name="Steen I.H."/>
        </authorList>
    </citation>
    <scope>NUCLEOTIDE SEQUENCE [LARGE SCALE GENOMIC DNA]</scope>
    <source>
        <strain evidence="1">PM70-1</strain>
    </source>
</reference>
<name>N0BFE4_9EURY</name>
<dbReference type="KEGG" id="ast:Asulf_01777"/>
<dbReference type="HOGENOM" id="CLU_1113868_0_0_2"/>
<evidence type="ECO:0000313" key="1">
    <source>
        <dbReference type="EMBL" id="AGK61748.1"/>
    </source>
</evidence>
<gene>
    <name evidence="1" type="ORF">Asulf_01777</name>
</gene>
<dbReference type="OrthoDB" id="359091at2157"/>
<dbReference type="RefSeq" id="WP_015591346.1">
    <property type="nucleotide sequence ID" value="NC_021169.1"/>
</dbReference>
<dbReference type="AlphaFoldDB" id="N0BFE4"/>
<sequence>MIPVVSVDGKELPVLIHGISPFMGAGQFGSRAEEYHRRFYSNPGLISQFFIYFSSKCYPCIHIAPYPPIIEAVELTAEVRSINVIATVEDESEIELIINFDPIIVFLHASVTDQLDIEKIRSFAESCHDLGIIPGIATHKPGYVLPKIDEIELVRAYMVPINPIGLYMEPSYDTALLAIENSKNSGKYIFGIKTLAAGRINPYKGFPFAFKYSDSIIVGFTELDQIDEACRIVKKIFEFSR</sequence>
<dbReference type="EMBL" id="CP005290">
    <property type="protein sequence ID" value="AGK61748.1"/>
    <property type="molecule type" value="Genomic_DNA"/>
</dbReference>
<proteinExistence type="predicted"/>
<protein>
    <submittedName>
        <fullName evidence="1">Uncharacterized protein</fullName>
    </submittedName>
</protein>
<dbReference type="eggNOG" id="arCOG04851">
    <property type="taxonomic scope" value="Archaea"/>
</dbReference>
<dbReference type="Proteomes" id="UP000013307">
    <property type="component" value="Chromosome"/>
</dbReference>
<organism evidence="1 2">
    <name type="scientific">Archaeoglobus sulfaticallidus PM70-1</name>
    <dbReference type="NCBI Taxonomy" id="387631"/>
    <lineage>
        <taxon>Archaea</taxon>
        <taxon>Methanobacteriati</taxon>
        <taxon>Methanobacteriota</taxon>
        <taxon>Archaeoglobi</taxon>
        <taxon>Archaeoglobales</taxon>
        <taxon>Archaeoglobaceae</taxon>
        <taxon>Archaeoglobus</taxon>
    </lineage>
</organism>
<dbReference type="GeneID" id="15393412"/>
<keyword evidence="2" id="KW-1185">Reference proteome</keyword>
<accession>N0BFE4</accession>